<comment type="caution">
    <text evidence="1">The sequence shown here is derived from an EMBL/GenBank/DDBJ whole genome shotgun (WGS) entry which is preliminary data.</text>
</comment>
<proteinExistence type="predicted"/>
<name>A0A834ISD6_RHYFE</name>
<dbReference type="Proteomes" id="UP000625711">
    <property type="component" value="Unassembled WGS sequence"/>
</dbReference>
<sequence>MYKVNENRVLEKDLIPVSSTVIPLPIYKVSSAGYNVKPTKEEEINERPKGPVSLLTVNNKKWLIPQEKKPIVKPAAKKDAGL</sequence>
<keyword evidence="2" id="KW-1185">Reference proteome</keyword>
<dbReference type="OrthoDB" id="8195466at2759"/>
<evidence type="ECO:0000313" key="1">
    <source>
        <dbReference type="EMBL" id="KAF7284047.1"/>
    </source>
</evidence>
<accession>A0A834ISD6</accession>
<evidence type="ECO:0000313" key="2">
    <source>
        <dbReference type="Proteomes" id="UP000625711"/>
    </source>
</evidence>
<dbReference type="EMBL" id="JAACXV010000084">
    <property type="protein sequence ID" value="KAF7284047.1"/>
    <property type="molecule type" value="Genomic_DNA"/>
</dbReference>
<gene>
    <name evidence="1" type="ORF">GWI33_022666</name>
</gene>
<reference evidence="1" key="1">
    <citation type="submission" date="2020-08" db="EMBL/GenBank/DDBJ databases">
        <title>Genome sequencing and assembly of the red palm weevil Rhynchophorus ferrugineus.</title>
        <authorList>
            <person name="Dias G.B."/>
            <person name="Bergman C.M."/>
            <person name="Manee M."/>
        </authorList>
    </citation>
    <scope>NUCLEOTIDE SEQUENCE</scope>
    <source>
        <strain evidence="1">AA-2017</strain>
        <tissue evidence="1">Whole larva</tissue>
    </source>
</reference>
<organism evidence="1 2">
    <name type="scientific">Rhynchophorus ferrugineus</name>
    <name type="common">Red palm weevil</name>
    <name type="synonym">Curculio ferrugineus</name>
    <dbReference type="NCBI Taxonomy" id="354439"/>
    <lineage>
        <taxon>Eukaryota</taxon>
        <taxon>Metazoa</taxon>
        <taxon>Ecdysozoa</taxon>
        <taxon>Arthropoda</taxon>
        <taxon>Hexapoda</taxon>
        <taxon>Insecta</taxon>
        <taxon>Pterygota</taxon>
        <taxon>Neoptera</taxon>
        <taxon>Endopterygota</taxon>
        <taxon>Coleoptera</taxon>
        <taxon>Polyphaga</taxon>
        <taxon>Cucujiformia</taxon>
        <taxon>Curculionidae</taxon>
        <taxon>Dryophthorinae</taxon>
        <taxon>Rhynchophorus</taxon>
    </lineage>
</organism>
<dbReference type="AlphaFoldDB" id="A0A834ISD6"/>
<protein>
    <submittedName>
        <fullName evidence="1">Uncharacterized protein</fullName>
    </submittedName>
</protein>